<evidence type="ECO:0000256" key="1">
    <source>
        <dbReference type="SAM" id="Phobius"/>
    </source>
</evidence>
<accession>A0ABM7P0J4</accession>
<dbReference type="EMBL" id="AP024484">
    <property type="protein sequence ID" value="BCS86298.1"/>
    <property type="molecule type" value="Genomic_DNA"/>
</dbReference>
<feature type="transmembrane region" description="Helical" evidence="1">
    <location>
        <begin position="67"/>
        <end position="88"/>
    </location>
</feature>
<gene>
    <name evidence="2" type="ORF">prwr041_21910</name>
</gene>
<evidence type="ECO:0008006" key="4">
    <source>
        <dbReference type="Google" id="ProtNLM"/>
    </source>
</evidence>
<protein>
    <recommendedName>
        <fullName evidence="4">DUF1634 domain-containing protein</fullName>
    </recommendedName>
</protein>
<dbReference type="Proteomes" id="UP001319045">
    <property type="component" value="Chromosome"/>
</dbReference>
<reference evidence="2 3" key="1">
    <citation type="journal article" date="2022" name="Int. J. Syst. Evol. Microbiol.">
        <title>Prevotella herbatica sp. nov., a plant polysaccharide-decomposing anaerobic bacterium isolated from a methanogenic reactor.</title>
        <authorList>
            <person name="Uek A."/>
            <person name="Tonouchi A."/>
            <person name="Kaku N."/>
            <person name="Ueki K."/>
        </authorList>
    </citation>
    <scope>NUCLEOTIDE SEQUENCE [LARGE SCALE GENOMIC DNA]</scope>
    <source>
        <strain evidence="2 3">WR041</strain>
    </source>
</reference>
<evidence type="ECO:0000313" key="2">
    <source>
        <dbReference type="EMBL" id="BCS86298.1"/>
    </source>
</evidence>
<organism evidence="2 3">
    <name type="scientific">Prevotella herbatica</name>
    <dbReference type="NCBI Taxonomy" id="2801997"/>
    <lineage>
        <taxon>Bacteria</taxon>
        <taxon>Pseudomonadati</taxon>
        <taxon>Bacteroidota</taxon>
        <taxon>Bacteroidia</taxon>
        <taxon>Bacteroidales</taxon>
        <taxon>Prevotellaceae</taxon>
        <taxon>Prevotella</taxon>
    </lineage>
</organism>
<feature type="transmembrane region" description="Helical" evidence="1">
    <location>
        <begin position="39"/>
        <end position="60"/>
    </location>
</feature>
<keyword evidence="1" id="KW-1133">Transmembrane helix</keyword>
<keyword evidence="1" id="KW-0812">Transmembrane</keyword>
<evidence type="ECO:0000313" key="3">
    <source>
        <dbReference type="Proteomes" id="UP001319045"/>
    </source>
</evidence>
<dbReference type="RefSeq" id="WP_207153864.1">
    <property type="nucleotide sequence ID" value="NZ_AP024484.1"/>
</dbReference>
<sequence>MSILIIFLSVFFYVLLGTAYVKGYDFVKSHAPGNLVNFYLIMATIRILLVATIVAVYVLLSKDRNDSIHFAAMFLGMYVVTMVVTLILKH</sequence>
<keyword evidence="1" id="KW-0472">Membrane</keyword>
<name>A0ABM7P0J4_9BACT</name>
<proteinExistence type="predicted"/>
<keyword evidence="3" id="KW-1185">Reference proteome</keyword>